<sequence length="540" mass="60528">MIFAPDDFKWSGERAPGLPIICERDGSVSEPLLRFFGWSFRYKRTAISSMRDEAYILREWWAYLEGRGCRWDEVDDQVMIDWRERMKEMRERLKEVNKKLGADARRSKDLLSDRRIGRKLSTVFTFYESAAQAMLLDRELVGAKGPITYRAADRGKGRGGASIPPQATAHGSVRVWRCAEPSGRKVTRRPTPDDTGVASVLGYLRSSADGPALGDRNWLIGRTEAEAGLRRDEVVRLSVLALEAGLAKEGIKVPKPENRAEAVRAGWQPQLANLDAVANWAQGRQAVLDGLERLERRHRTNIYITVTGKGQVTREVPFPIDLVRDLLAIGIWDVRRDQLLRWSNALQPPGPPEIFLSEKTRGPLEADAIGNLLKHAFNKCVIPGSGHRLRAYFATKLAERLWAEAFADNGFRWDQRVENFVLDRVAEALGHARPTTTCRHYLDLGRMAYFKTGSKSALRAMRHVVNAMAAHHRRIPPEFYANVARLVERRGGGVPAIDALVSAILEDPDYAVPSTIPTGGTPAPFSFGDAPFLHIVPKKE</sequence>
<dbReference type="CDD" id="cd00397">
    <property type="entry name" value="DNA_BRE_C"/>
    <property type="match status" value="1"/>
</dbReference>
<dbReference type="InterPro" id="IPR011010">
    <property type="entry name" value="DNA_brk_join_enz"/>
</dbReference>
<evidence type="ECO:0000313" key="5">
    <source>
        <dbReference type="Proteomes" id="UP000519439"/>
    </source>
</evidence>
<dbReference type="AlphaFoldDB" id="A0A7W6N7U8"/>
<evidence type="ECO:0000259" key="3">
    <source>
        <dbReference type="PROSITE" id="PS51898"/>
    </source>
</evidence>
<dbReference type="GO" id="GO:0006310">
    <property type="term" value="P:DNA recombination"/>
    <property type="evidence" value="ECO:0007669"/>
    <property type="project" value="UniProtKB-KW"/>
</dbReference>
<keyword evidence="5" id="KW-1185">Reference proteome</keyword>
<proteinExistence type="predicted"/>
<dbReference type="RefSeq" id="WP_154664117.1">
    <property type="nucleotide sequence ID" value="NZ_JACIDC010000004.1"/>
</dbReference>
<feature type="domain" description="Tyr recombinase" evidence="3">
    <location>
        <begin position="185"/>
        <end position="455"/>
    </location>
</feature>
<dbReference type="Proteomes" id="UP000519439">
    <property type="component" value="Unassembled WGS sequence"/>
</dbReference>
<gene>
    <name evidence="4" type="ORF">GGR34_001593</name>
</gene>
<dbReference type="InterPro" id="IPR013762">
    <property type="entry name" value="Integrase-like_cat_sf"/>
</dbReference>
<feature type="coiled-coil region" evidence="2">
    <location>
        <begin position="79"/>
        <end position="106"/>
    </location>
</feature>
<evidence type="ECO:0000256" key="2">
    <source>
        <dbReference type="SAM" id="Coils"/>
    </source>
</evidence>
<dbReference type="PROSITE" id="PS51898">
    <property type="entry name" value="TYR_RECOMBINASE"/>
    <property type="match status" value="1"/>
</dbReference>
<organism evidence="4 5">
    <name type="scientific">Microvirga flocculans</name>
    <dbReference type="NCBI Taxonomy" id="217168"/>
    <lineage>
        <taxon>Bacteria</taxon>
        <taxon>Pseudomonadati</taxon>
        <taxon>Pseudomonadota</taxon>
        <taxon>Alphaproteobacteria</taxon>
        <taxon>Hyphomicrobiales</taxon>
        <taxon>Methylobacteriaceae</taxon>
        <taxon>Microvirga</taxon>
    </lineage>
</organism>
<dbReference type="GO" id="GO:0015074">
    <property type="term" value="P:DNA integration"/>
    <property type="evidence" value="ECO:0007669"/>
    <property type="project" value="InterPro"/>
</dbReference>
<reference evidence="4 5" key="1">
    <citation type="submission" date="2020-08" db="EMBL/GenBank/DDBJ databases">
        <title>Genomic Encyclopedia of Type Strains, Phase IV (KMG-IV): sequencing the most valuable type-strain genomes for metagenomic binning, comparative biology and taxonomic classification.</title>
        <authorList>
            <person name="Goeker M."/>
        </authorList>
    </citation>
    <scope>NUCLEOTIDE SEQUENCE [LARGE SCALE GENOMIC DNA]</scope>
    <source>
        <strain evidence="4 5">DSM 15743</strain>
    </source>
</reference>
<protein>
    <recommendedName>
        <fullName evidence="3">Tyr recombinase domain-containing protein</fullName>
    </recommendedName>
</protein>
<dbReference type="SUPFAM" id="SSF56349">
    <property type="entry name" value="DNA breaking-rejoining enzymes"/>
    <property type="match status" value="1"/>
</dbReference>
<dbReference type="Gene3D" id="1.10.443.10">
    <property type="entry name" value="Intergrase catalytic core"/>
    <property type="match status" value="1"/>
</dbReference>
<dbReference type="GO" id="GO:0003677">
    <property type="term" value="F:DNA binding"/>
    <property type="evidence" value="ECO:0007669"/>
    <property type="project" value="InterPro"/>
</dbReference>
<evidence type="ECO:0000256" key="1">
    <source>
        <dbReference type="ARBA" id="ARBA00023172"/>
    </source>
</evidence>
<dbReference type="InterPro" id="IPR002104">
    <property type="entry name" value="Integrase_catalytic"/>
</dbReference>
<comment type="caution">
    <text evidence="4">The sequence shown here is derived from an EMBL/GenBank/DDBJ whole genome shotgun (WGS) entry which is preliminary data.</text>
</comment>
<name>A0A7W6N7U8_9HYPH</name>
<evidence type="ECO:0000313" key="4">
    <source>
        <dbReference type="EMBL" id="MBB4039946.1"/>
    </source>
</evidence>
<keyword evidence="2" id="KW-0175">Coiled coil</keyword>
<keyword evidence="1" id="KW-0233">DNA recombination</keyword>
<dbReference type="EMBL" id="JACIDC010000004">
    <property type="protein sequence ID" value="MBB4039946.1"/>
    <property type="molecule type" value="Genomic_DNA"/>
</dbReference>
<accession>A0A7W6N7U8</accession>